<keyword evidence="1" id="KW-0732">Signal</keyword>
<dbReference type="InterPro" id="IPR036116">
    <property type="entry name" value="FN3_sf"/>
</dbReference>
<dbReference type="EMBL" id="JBHLZF010000002">
    <property type="protein sequence ID" value="MFB9898143.1"/>
    <property type="molecule type" value="Genomic_DNA"/>
</dbReference>
<dbReference type="Proteomes" id="UP001589688">
    <property type="component" value="Unassembled WGS sequence"/>
</dbReference>
<dbReference type="SUPFAM" id="SSF49265">
    <property type="entry name" value="Fibronectin type III"/>
    <property type="match status" value="1"/>
</dbReference>
<evidence type="ECO:0000259" key="2">
    <source>
        <dbReference type="Pfam" id="PF16324"/>
    </source>
</evidence>
<dbReference type="Pfam" id="PF16324">
    <property type="entry name" value="DUF4960"/>
    <property type="match status" value="1"/>
</dbReference>
<feature type="domain" description="DUF4960" evidence="2">
    <location>
        <begin position="226"/>
        <end position="497"/>
    </location>
</feature>
<evidence type="ECO:0000313" key="3">
    <source>
        <dbReference type="EMBL" id="MFB9898143.1"/>
    </source>
</evidence>
<protein>
    <submittedName>
        <fullName evidence="3">DUF4960 domain-containing protein</fullName>
    </submittedName>
</protein>
<reference evidence="3 4" key="1">
    <citation type="submission" date="2024-09" db="EMBL/GenBank/DDBJ databases">
        <authorList>
            <person name="Sun Q."/>
            <person name="Mori K."/>
        </authorList>
    </citation>
    <scope>NUCLEOTIDE SEQUENCE [LARGE SCALE GENOMIC DNA]</scope>
    <source>
        <strain evidence="3 4">ATCC 51272</strain>
    </source>
</reference>
<evidence type="ECO:0000313" key="4">
    <source>
        <dbReference type="Proteomes" id="UP001589688"/>
    </source>
</evidence>
<keyword evidence="4" id="KW-1185">Reference proteome</keyword>
<name>A0ABV5ZN76_9BACT</name>
<accession>A0ABV5ZN76</accession>
<organism evidence="3 4">
    <name type="scientific">Hallella seregens ATCC 51272</name>
    <dbReference type="NCBI Taxonomy" id="1336250"/>
    <lineage>
        <taxon>Bacteria</taxon>
        <taxon>Pseudomonadati</taxon>
        <taxon>Bacteroidota</taxon>
        <taxon>Bacteroidia</taxon>
        <taxon>Bacteroidales</taxon>
        <taxon>Prevotellaceae</taxon>
        <taxon>Hallella</taxon>
    </lineage>
</organism>
<feature type="chain" id="PRO_5045415769" evidence="1">
    <location>
        <begin position="22"/>
        <end position="500"/>
    </location>
</feature>
<proteinExistence type="predicted"/>
<feature type="signal peptide" evidence="1">
    <location>
        <begin position="1"/>
        <end position="21"/>
    </location>
</feature>
<dbReference type="RefSeq" id="WP_027952543.1">
    <property type="nucleotide sequence ID" value="NZ_JADU01000021.1"/>
</dbReference>
<sequence length="500" mass="54348">MKHLSYGLWLLLALLVGSCQDKDYDTAPMALNAIDGTQITGSLNGDDYTWTWPTLDNGHKMLVSLYTDGTITSSDTVAGNQYTQPAVATNVNYTYVFKVSDGTNLSRGTVKTYTREGASQITGLQMAQVEKAGGYDAHVAWNAATDASGIQFTASNGSRNITETLPASATSYTISDVAYGDTWDVTLRAVNDKGTSLASTSQLKIGKTAMAFLSTYPTPEELIAQGDDDEASAWLWMHSEYPAAKFLYFGNVKSRDDIDPYRVVFWLRDLESGSEADVWNMPAVVTAATDIVKAWYKDGGNLLLWQHATAYIATLGRLDQSMMQSNDHAIGIGAGGYNGDAWSMALGLNAGGNAIDFSSHPLYKNLPVYTGGNGVQMLTIKGPGWTEDHNCLYFNLPAVLTGKGNQELSCYNEVTRTYGIYPLGVWDSQVSWISQLNVWEARQGNTDYKGTAICVGNGGCEFSMKNADGSADKNAYPKNNIYQGTILKMAKNALEYLKTR</sequence>
<dbReference type="InterPro" id="IPR032526">
    <property type="entry name" value="DUF4960"/>
</dbReference>
<evidence type="ECO:0000256" key="1">
    <source>
        <dbReference type="SAM" id="SignalP"/>
    </source>
</evidence>
<dbReference type="PROSITE" id="PS51257">
    <property type="entry name" value="PROKAR_LIPOPROTEIN"/>
    <property type="match status" value="1"/>
</dbReference>
<dbReference type="Gene3D" id="2.60.40.10">
    <property type="entry name" value="Immunoglobulins"/>
    <property type="match status" value="1"/>
</dbReference>
<dbReference type="InterPro" id="IPR013783">
    <property type="entry name" value="Ig-like_fold"/>
</dbReference>
<gene>
    <name evidence="3" type="ORF">ACFFK8_10170</name>
</gene>
<comment type="caution">
    <text evidence="3">The sequence shown here is derived from an EMBL/GenBank/DDBJ whole genome shotgun (WGS) entry which is preliminary data.</text>
</comment>